<keyword evidence="6" id="KW-1185">Reference proteome</keyword>
<dbReference type="PANTHER" id="PTHR43156:SF2">
    <property type="entry name" value="STAGE II SPORULATION PROTEIN E"/>
    <property type="match status" value="1"/>
</dbReference>
<feature type="transmembrane region" description="Helical" evidence="3">
    <location>
        <begin position="160"/>
        <end position="181"/>
    </location>
</feature>
<feature type="coiled-coil region" evidence="2">
    <location>
        <begin position="254"/>
        <end position="295"/>
    </location>
</feature>
<protein>
    <submittedName>
        <fullName evidence="5">Serine phosphatase RsbU (Regulator of sigma subunit)</fullName>
    </submittedName>
</protein>
<feature type="transmembrane region" description="Helical" evidence="3">
    <location>
        <begin position="12"/>
        <end position="32"/>
    </location>
</feature>
<keyword evidence="3" id="KW-0472">Membrane</keyword>
<evidence type="ECO:0000256" key="2">
    <source>
        <dbReference type="SAM" id="Coils"/>
    </source>
</evidence>
<dbReference type="InterPro" id="IPR036457">
    <property type="entry name" value="PPM-type-like_dom_sf"/>
</dbReference>
<feature type="transmembrane region" description="Helical" evidence="3">
    <location>
        <begin position="62"/>
        <end position="80"/>
    </location>
</feature>
<comment type="caution">
    <text evidence="5">The sequence shown here is derived from an EMBL/GenBank/DDBJ whole genome shotgun (WGS) entry which is preliminary data.</text>
</comment>
<accession>A0A939BRI4</accession>
<evidence type="ECO:0000313" key="6">
    <source>
        <dbReference type="Proteomes" id="UP000774000"/>
    </source>
</evidence>
<dbReference type="GO" id="GO:0016791">
    <property type="term" value="F:phosphatase activity"/>
    <property type="evidence" value="ECO:0007669"/>
    <property type="project" value="TreeGrafter"/>
</dbReference>
<keyword evidence="3" id="KW-0812">Transmembrane</keyword>
<dbReference type="Gene3D" id="3.60.40.10">
    <property type="entry name" value="PPM-type phosphatase domain"/>
    <property type="match status" value="1"/>
</dbReference>
<sequence length="539" mass="62473">MDHTLFKDKGFKVFLLLTTMLLFLEFKNFLLFHLGVELFSIIIAFSIFIIVININEITDNDYLIFLGLAYGFIAGFDLLHTLSYKGMSVLDVETNIPTQLWIAARYFESFILIGSFYYLDHKLNKKKTIILFSLISALIIVSIFMGYFPDCFIAGQGLTSFKIISEYIIIALLIIALFLLYYYQDRFTKKSHLFLKLALFTTIAAEFFFTLYIDVFGLSNVIGHLFKLMSFYFLYRSVIKVVLQDPYTSLFYKLKNKNENLQESYEEIDSINEELKAMQSELKSTNQQLRQRIEAGRKIHLQLMGDKPKDLKELSLAASYLPAEEIGGDLYNLIKLEDKFIFYLVDITGHGIDGAFLNVFVKEAINNFLVTNDHRKDLSPQEIMEHINQRFREEQFPEDYFICLLLFIVDLDDYRVKYANAGFQTLPLLVKNGKVKELTATELPISLAIPSTKYEFPEDDFYLEQQDIILAATDGLIEERARGGIYGAKRLINNLKLNYHSSPQFIMDQIIADFKQFIEKPQSDDITLLVLKRDEVNSE</sequence>
<dbReference type="Proteomes" id="UP000774000">
    <property type="component" value="Unassembled WGS sequence"/>
</dbReference>
<reference evidence="5" key="1">
    <citation type="submission" date="2021-01" db="EMBL/GenBank/DDBJ databases">
        <title>Genomic Encyclopedia of Type Strains, Phase IV (KMG-IV): sequencing the most valuable type-strain genomes for metagenomic binning, comparative biology and taxonomic classification.</title>
        <authorList>
            <person name="Goeker M."/>
        </authorList>
    </citation>
    <scope>NUCLEOTIDE SEQUENCE</scope>
    <source>
        <strain evidence="5">DSM 23230</strain>
    </source>
</reference>
<dbReference type="InterPro" id="IPR001932">
    <property type="entry name" value="PPM-type_phosphatase-like_dom"/>
</dbReference>
<feature type="transmembrane region" description="Helical" evidence="3">
    <location>
        <begin position="128"/>
        <end position="148"/>
    </location>
</feature>
<dbReference type="RefSeq" id="WP_204702135.1">
    <property type="nucleotide sequence ID" value="NZ_JAFBDQ010000012.1"/>
</dbReference>
<name>A0A939BRI4_9FIRM</name>
<evidence type="ECO:0000256" key="1">
    <source>
        <dbReference type="ARBA" id="ARBA00022801"/>
    </source>
</evidence>
<dbReference type="SUPFAM" id="SSF81606">
    <property type="entry name" value="PP2C-like"/>
    <property type="match status" value="1"/>
</dbReference>
<dbReference type="EMBL" id="JAFBDQ010000012">
    <property type="protein sequence ID" value="MBM7557379.1"/>
    <property type="molecule type" value="Genomic_DNA"/>
</dbReference>
<dbReference type="AlphaFoldDB" id="A0A939BRI4"/>
<feature type="domain" description="PPM-type phosphatase" evidence="4">
    <location>
        <begin position="311"/>
        <end position="533"/>
    </location>
</feature>
<dbReference type="Pfam" id="PF07228">
    <property type="entry name" value="SpoIIE"/>
    <property type="match status" value="1"/>
</dbReference>
<feature type="transmembrane region" description="Helical" evidence="3">
    <location>
        <begin position="38"/>
        <end position="55"/>
    </location>
</feature>
<keyword evidence="3" id="KW-1133">Transmembrane helix</keyword>
<dbReference type="Pfam" id="PF17159">
    <property type="entry name" value="MASE3"/>
    <property type="match status" value="1"/>
</dbReference>
<evidence type="ECO:0000256" key="3">
    <source>
        <dbReference type="SAM" id="Phobius"/>
    </source>
</evidence>
<dbReference type="InterPro" id="IPR052016">
    <property type="entry name" value="Bact_Sigma-Reg"/>
</dbReference>
<dbReference type="SMART" id="SM00331">
    <property type="entry name" value="PP2C_SIG"/>
    <property type="match status" value="1"/>
</dbReference>
<dbReference type="InterPro" id="IPR033425">
    <property type="entry name" value="MASE3"/>
</dbReference>
<dbReference type="PANTHER" id="PTHR43156">
    <property type="entry name" value="STAGE II SPORULATION PROTEIN E-RELATED"/>
    <property type="match status" value="1"/>
</dbReference>
<feature type="transmembrane region" description="Helical" evidence="3">
    <location>
        <begin position="100"/>
        <end position="119"/>
    </location>
</feature>
<proteinExistence type="predicted"/>
<feature type="transmembrane region" description="Helical" evidence="3">
    <location>
        <begin position="193"/>
        <end position="213"/>
    </location>
</feature>
<evidence type="ECO:0000313" key="5">
    <source>
        <dbReference type="EMBL" id="MBM7557379.1"/>
    </source>
</evidence>
<gene>
    <name evidence="5" type="ORF">JOC47_002245</name>
</gene>
<evidence type="ECO:0000259" key="4">
    <source>
        <dbReference type="SMART" id="SM00331"/>
    </source>
</evidence>
<keyword evidence="2" id="KW-0175">Coiled coil</keyword>
<organism evidence="5 6">
    <name type="scientific">Halanaerobacter jeridensis</name>
    <dbReference type="NCBI Taxonomy" id="706427"/>
    <lineage>
        <taxon>Bacteria</taxon>
        <taxon>Bacillati</taxon>
        <taxon>Bacillota</taxon>
        <taxon>Clostridia</taxon>
        <taxon>Halanaerobiales</taxon>
        <taxon>Halobacteroidaceae</taxon>
        <taxon>Halanaerobacter</taxon>
    </lineage>
</organism>
<keyword evidence="1" id="KW-0378">Hydrolase</keyword>